<evidence type="ECO:0000313" key="2">
    <source>
        <dbReference type="Proteomes" id="UP001500547"/>
    </source>
</evidence>
<evidence type="ECO:0000313" key="1">
    <source>
        <dbReference type="EMBL" id="GAA5161825.1"/>
    </source>
</evidence>
<dbReference type="PANTHER" id="PTHR43580:SF2">
    <property type="entry name" value="CYTOKINE-LIKE NUCLEAR FACTOR N-PAC"/>
    <property type="match status" value="1"/>
</dbReference>
<reference evidence="2" key="1">
    <citation type="journal article" date="2019" name="Int. J. Syst. Evol. Microbiol.">
        <title>The Global Catalogue of Microorganisms (GCM) 10K type strain sequencing project: providing services to taxonomists for standard genome sequencing and annotation.</title>
        <authorList>
            <consortium name="The Broad Institute Genomics Platform"/>
            <consortium name="The Broad Institute Genome Sequencing Center for Infectious Disease"/>
            <person name="Wu L."/>
            <person name="Ma J."/>
        </authorList>
    </citation>
    <scope>NUCLEOTIDE SEQUENCE [LARGE SCALE GENOMIC DNA]</scope>
    <source>
        <strain evidence="2">JCM 18715</strain>
    </source>
</reference>
<organism evidence="1 2">
    <name type="scientific">Viridibacterium curvum</name>
    <dbReference type="NCBI Taxonomy" id="1101404"/>
    <lineage>
        <taxon>Bacteria</taxon>
        <taxon>Pseudomonadati</taxon>
        <taxon>Pseudomonadota</taxon>
        <taxon>Betaproteobacteria</taxon>
        <taxon>Rhodocyclales</taxon>
        <taxon>Rhodocyclaceae</taxon>
        <taxon>Viridibacterium</taxon>
    </lineage>
</organism>
<dbReference type="Gene3D" id="1.10.1040.10">
    <property type="entry name" value="N-(1-d-carboxylethyl)-l-norvaline Dehydrogenase, domain 2"/>
    <property type="match status" value="1"/>
</dbReference>
<sequence>MFKGKGPWLLAGDCSTSFPLKHMQKDLRLAIALSEELGQTLHTATSSNEPLKRALLAGHVDADIAAVHGVIR</sequence>
<gene>
    <name evidence="1" type="ORF">GCM10025770_11680</name>
</gene>
<keyword evidence="2" id="KW-1185">Reference proteome</keyword>
<protein>
    <submittedName>
        <fullName evidence="1">Uncharacterized protein</fullName>
    </submittedName>
</protein>
<accession>A0ABP9QH70</accession>
<dbReference type="InterPro" id="IPR008927">
    <property type="entry name" value="6-PGluconate_DH-like_C_sf"/>
</dbReference>
<proteinExistence type="predicted"/>
<dbReference type="SUPFAM" id="SSF48179">
    <property type="entry name" value="6-phosphogluconate dehydrogenase C-terminal domain-like"/>
    <property type="match status" value="1"/>
</dbReference>
<dbReference type="RefSeq" id="WP_345531942.1">
    <property type="nucleotide sequence ID" value="NZ_BAABLD010000005.1"/>
</dbReference>
<name>A0ABP9QH70_9RHOO</name>
<dbReference type="InterPro" id="IPR013328">
    <property type="entry name" value="6PGD_dom2"/>
</dbReference>
<dbReference type="PANTHER" id="PTHR43580">
    <property type="entry name" value="OXIDOREDUCTASE GLYR1-RELATED"/>
    <property type="match status" value="1"/>
</dbReference>
<comment type="caution">
    <text evidence="1">The sequence shown here is derived from an EMBL/GenBank/DDBJ whole genome shotgun (WGS) entry which is preliminary data.</text>
</comment>
<dbReference type="InterPro" id="IPR051265">
    <property type="entry name" value="HIBADH-related_NP60_sf"/>
</dbReference>
<dbReference type="EMBL" id="BAABLD010000005">
    <property type="protein sequence ID" value="GAA5161825.1"/>
    <property type="molecule type" value="Genomic_DNA"/>
</dbReference>
<dbReference type="Proteomes" id="UP001500547">
    <property type="component" value="Unassembled WGS sequence"/>
</dbReference>